<name>A0ABV2KKX3_9HYPH</name>
<dbReference type="EMBL" id="JBEPMN010000006">
    <property type="protein sequence ID" value="MET3661725.1"/>
    <property type="molecule type" value="Genomic_DNA"/>
</dbReference>
<gene>
    <name evidence="1" type="ORF">ABID44_002053</name>
</gene>
<organism evidence="1 2">
    <name type="scientific">Aquamicrobium ahrensii</name>
    <dbReference type="NCBI Taxonomy" id="469551"/>
    <lineage>
        <taxon>Bacteria</taxon>
        <taxon>Pseudomonadati</taxon>
        <taxon>Pseudomonadota</taxon>
        <taxon>Alphaproteobacteria</taxon>
        <taxon>Hyphomicrobiales</taxon>
        <taxon>Phyllobacteriaceae</taxon>
        <taxon>Aquamicrobium</taxon>
    </lineage>
</organism>
<protein>
    <submittedName>
        <fullName evidence="1">Uncharacterized protein</fullName>
    </submittedName>
</protein>
<dbReference type="Proteomes" id="UP001549143">
    <property type="component" value="Unassembled WGS sequence"/>
</dbReference>
<comment type="caution">
    <text evidence="1">The sequence shown here is derived from an EMBL/GenBank/DDBJ whole genome shotgun (WGS) entry which is preliminary data.</text>
</comment>
<evidence type="ECO:0000313" key="1">
    <source>
        <dbReference type="EMBL" id="MET3661725.1"/>
    </source>
</evidence>
<proteinExistence type="predicted"/>
<accession>A0ABV2KKX3</accession>
<keyword evidence="2" id="KW-1185">Reference proteome</keyword>
<evidence type="ECO:0000313" key="2">
    <source>
        <dbReference type="Proteomes" id="UP001549143"/>
    </source>
</evidence>
<dbReference type="RefSeq" id="WP_354151597.1">
    <property type="nucleotide sequence ID" value="NZ_JBEPMN010000006.1"/>
</dbReference>
<sequence length="158" mass="17081">MSDLRALIRELLSEEIGLLRAEALAQPQVERVLVSSEAELTDFALKVAGRAQEPGFLAALEAGRIRFAPVAPAATPISGSRGASPEVTHVPPSAQSTTLVATMPAPTPELRKGLVTERDIATIAQGETRLRIMKTARLTPLASDEVRRRRLRIERTLV</sequence>
<reference evidence="1 2" key="1">
    <citation type="submission" date="2024-06" db="EMBL/GenBank/DDBJ databases">
        <title>Genomic Encyclopedia of Type Strains, Phase IV (KMG-IV): sequencing the most valuable type-strain genomes for metagenomic binning, comparative biology and taxonomic classification.</title>
        <authorList>
            <person name="Goeker M."/>
        </authorList>
    </citation>
    <scope>NUCLEOTIDE SEQUENCE [LARGE SCALE GENOMIC DNA]</scope>
    <source>
        <strain evidence="1 2">DSM 19730</strain>
    </source>
</reference>